<keyword evidence="2" id="KW-1185">Reference proteome</keyword>
<dbReference type="Proteomes" id="UP000265520">
    <property type="component" value="Unassembled WGS sequence"/>
</dbReference>
<proteinExistence type="predicted"/>
<name>A0A392S6I6_9FABA</name>
<organism evidence="1 2">
    <name type="scientific">Trifolium medium</name>
    <dbReference type="NCBI Taxonomy" id="97028"/>
    <lineage>
        <taxon>Eukaryota</taxon>
        <taxon>Viridiplantae</taxon>
        <taxon>Streptophyta</taxon>
        <taxon>Embryophyta</taxon>
        <taxon>Tracheophyta</taxon>
        <taxon>Spermatophyta</taxon>
        <taxon>Magnoliopsida</taxon>
        <taxon>eudicotyledons</taxon>
        <taxon>Gunneridae</taxon>
        <taxon>Pentapetalae</taxon>
        <taxon>rosids</taxon>
        <taxon>fabids</taxon>
        <taxon>Fabales</taxon>
        <taxon>Fabaceae</taxon>
        <taxon>Papilionoideae</taxon>
        <taxon>50 kb inversion clade</taxon>
        <taxon>NPAAA clade</taxon>
        <taxon>Hologalegina</taxon>
        <taxon>IRL clade</taxon>
        <taxon>Trifolieae</taxon>
        <taxon>Trifolium</taxon>
    </lineage>
</organism>
<comment type="caution">
    <text evidence="1">The sequence shown here is derived from an EMBL/GenBank/DDBJ whole genome shotgun (WGS) entry which is preliminary data.</text>
</comment>
<dbReference type="AlphaFoldDB" id="A0A392S6I6"/>
<sequence>MVRPTGSDAEPVISTRVVPRFDGMEDGYWWLIQLDRYFEADTWLCEESGVGDCVCFQRRCFQLVVQLEAR</sequence>
<reference evidence="1 2" key="1">
    <citation type="journal article" date="2018" name="Front. Plant Sci.">
        <title>Red Clover (Trifolium pratense) and Zigzag Clover (T. medium) - A Picture of Genomic Similarities and Differences.</title>
        <authorList>
            <person name="Dluhosova J."/>
            <person name="Istvanek J."/>
            <person name="Nedelnik J."/>
            <person name="Repkova J."/>
        </authorList>
    </citation>
    <scope>NUCLEOTIDE SEQUENCE [LARGE SCALE GENOMIC DNA]</scope>
    <source>
        <strain evidence="2">cv. 10/8</strain>
        <tissue evidence="1">Leaf</tissue>
    </source>
</reference>
<evidence type="ECO:0000313" key="2">
    <source>
        <dbReference type="Proteomes" id="UP000265520"/>
    </source>
</evidence>
<accession>A0A392S6I6</accession>
<dbReference type="EMBL" id="LXQA010319523">
    <property type="protein sequence ID" value="MCI43590.1"/>
    <property type="molecule type" value="Genomic_DNA"/>
</dbReference>
<evidence type="ECO:0000313" key="1">
    <source>
        <dbReference type="EMBL" id="MCI43590.1"/>
    </source>
</evidence>
<protein>
    <submittedName>
        <fullName evidence="1">Uncharacterized protein</fullName>
    </submittedName>
</protein>